<dbReference type="CDD" id="cd03223">
    <property type="entry name" value="ABCD_peroxisomal_ALDP"/>
    <property type="match status" value="1"/>
</dbReference>
<keyword evidence="5" id="KW-0067">ATP-binding</keyword>
<evidence type="ECO:0008006" key="13">
    <source>
        <dbReference type="Google" id="ProtNLM"/>
    </source>
</evidence>
<dbReference type="GO" id="GO:0140359">
    <property type="term" value="F:ABC-type transporter activity"/>
    <property type="evidence" value="ECO:0007669"/>
    <property type="project" value="InterPro"/>
</dbReference>
<evidence type="ECO:0000256" key="1">
    <source>
        <dbReference type="ARBA" id="ARBA00004651"/>
    </source>
</evidence>
<gene>
    <name evidence="11" type="ORF">BWR60_09245</name>
</gene>
<dbReference type="InterPro" id="IPR050835">
    <property type="entry name" value="ABC_transporter_sub-D"/>
</dbReference>
<dbReference type="GO" id="GO:0016887">
    <property type="term" value="F:ATP hydrolysis activity"/>
    <property type="evidence" value="ECO:0007669"/>
    <property type="project" value="InterPro"/>
</dbReference>
<dbReference type="STRING" id="1122125.GCA_000423185_00167"/>
<evidence type="ECO:0000256" key="6">
    <source>
        <dbReference type="ARBA" id="ARBA00022989"/>
    </source>
</evidence>
<feature type="transmembrane region" description="Helical" evidence="8">
    <location>
        <begin position="72"/>
        <end position="92"/>
    </location>
</feature>
<dbReference type="InterPro" id="IPR036640">
    <property type="entry name" value="ABC1_TM_sf"/>
</dbReference>
<evidence type="ECO:0000256" key="5">
    <source>
        <dbReference type="ARBA" id="ARBA00022840"/>
    </source>
</evidence>
<dbReference type="InterPro" id="IPR027417">
    <property type="entry name" value="P-loop_NTPase"/>
</dbReference>
<dbReference type="InterPro" id="IPR003593">
    <property type="entry name" value="AAA+_ATPase"/>
</dbReference>
<feature type="transmembrane region" description="Helical" evidence="8">
    <location>
        <begin position="157"/>
        <end position="179"/>
    </location>
</feature>
<dbReference type="Pfam" id="PF00005">
    <property type="entry name" value="ABC_tran"/>
    <property type="match status" value="1"/>
</dbReference>
<dbReference type="AlphaFoldDB" id="A0A211ZR45"/>
<comment type="subcellular location">
    <subcellularLocation>
        <location evidence="1">Cell membrane</location>
        <topology evidence="1">Multi-pass membrane protein</topology>
    </subcellularLocation>
</comment>
<dbReference type="Gene3D" id="3.40.50.300">
    <property type="entry name" value="P-loop containing nucleotide triphosphate hydrolases"/>
    <property type="match status" value="1"/>
</dbReference>
<dbReference type="PROSITE" id="PS50929">
    <property type="entry name" value="ABC_TM1F"/>
    <property type="match status" value="1"/>
</dbReference>
<keyword evidence="12" id="KW-1185">Reference proteome</keyword>
<dbReference type="GO" id="GO:0005524">
    <property type="term" value="F:ATP binding"/>
    <property type="evidence" value="ECO:0007669"/>
    <property type="project" value="UniProtKB-KW"/>
</dbReference>
<dbReference type="Proteomes" id="UP000196655">
    <property type="component" value="Unassembled WGS sequence"/>
</dbReference>
<name>A0A211ZR45_9PROT</name>
<dbReference type="InterPro" id="IPR011527">
    <property type="entry name" value="ABC1_TM_dom"/>
</dbReference>
<dbReference type="InterPro" id="IPR017871">
    <property type="entry name" value="ABC_transporter-like_CS"/>
</dbReference>
<feature type="domain" description="ABC transporter" evidence="9">
    <location>
        <begin position="370"/>
        <end position="582"/>
    </location>
</feature>
<sequence>MKPSTRRFWKDFFALLMPFWRSKEKWPAIGLLAVIVAFTLGAVFLSVQFSFWYNRFYQALQDYNQPAFWREIAIFAGLATVSVLRGVYATYLGQWLRIRWRRWMTEHLLGEWLADRAYYRQQLTAGATDNPDQRIAEDIQQFVDGTLTLSLSFLGNVVNLFSFAVILWGLAAPLTIPLLGGSSVTIPHFMLWAAIVYAIVGTILTHLVGRPLIRLSFLQQKREADFRFGLVRFRENTEAIALYGGEPSEKQGLLRLFGGVMENYYQLMTRTKKLGFFTSAYGQASAVFPGILVAPQYFAKTIELGGVVQVIQAFGNVQDSLSWFVSAYSTLADYKATVDRLTGFRHGLEAARAQAGSVGIAVAAEPRDDMAVDSVQLALPDGQALVEGGGLSVRPGDRLLLTGPSGAGKSTLFRALAGIWPFGKAQIRIPKDARVLFLPQRPYLPLGTLHAAVAYPAKPEEVSAEAAVEALRAVDLGHLVPALEQEEYWARRLSPGEQQRLAVARAVLSRPDWLFLDEATSALDEATEQRMFALLRDRLPGTTWLTISHDPKVAAFHDRRWRIEKEGAGPGRLVEAPAAAAA</sequence>
<evidence type="ECO:0000256" key="3">
    <source>
        <dbReference type="ARBA" id="ARBA00022692"/>
    </source>
</evidence>
<keyword evidence="3 8" id="KW-0812">Transmembrane</keyword>
<feature type="transmembrane region" description="Helical" evidence="8">
    <location>
        <begin position="26"/>
        <end position="52"/>
    </location>
</feature>
<dbReference type="OrthoDB" id="9810134at2"/>
<dbReference type="SUPFAM" id="SSF90123">
    <property type="entry name" value="ABC transporter transmembrane region"/>
    <property type="match status" value="1"/>
</dbReference>
<dbReference type="InterPro" id="IPR003439">
    <property type="entry name" value="ABC_transporter-like_ATP-bd"/>
</dbReference>
<dbReference type="PROSITE" id="PS50893">
    <property type="entry name" value="ABC_TRANSPORTER_2"/>
    <property type="match status" value="1"/>
</dbReference>
<feature type="domain" description="ABC transmembrane type-1" evidence="10">
    <location>
        <begin position="33"/>
        <end position="333"/>
    </location>
</feature>
<evidence type="ECO:0000313" key="12">
    <source>
        <dbReference type="Proteomes" id="UP000196655"/>
    </source>
</evidence>
<comment type="caution">
    <text evidence="11">The sequence shown here is derived from an EMBL/GenBank/DDBJ whole genome shotgun (WGS) entry which is preliminary data.</text>
</comment>
<reference evidence="12" key="1">
    <citation type="submission" date="2017-05" db="EMBL/GenBank/DDBJ databases">
        <authorList>
            <person name="Macchi M."/>
            <person name="Festa S."/>
            <person name="Coppotelli B.M."/>
            <person name="Morelli I.S."/>
        </authorList>
    </citation>
    <scope>NUCLEOTIDE SEQUENCE [LARGE SCALE GENOMIC DNA]</scope>
    <source>
        <strain evidence="12">I</strain>
    </source>
</reference>
<dbReference type="PANTHER" id="PTHR11384:SF59">
    <property type="entry name" value="LYSOSOMAL COBALAMIN TRANSPORTER ABCD4"/>
    <property type="match status" value="1"/>
</dbReference>
<evidence type="ECO:0000259" key="10">
    <source>
        <dbReference type="PROSITE" id="PS50929"/>
    </source>
</evidence>
<dbReference type="SMART" id="SM00382">
    <property type="entry name" value="AAA"/>
    <property type="match status" value="1"/>
</dbReference>
<evidence type="ECO:0000313" key="11">
    <source>
        <dbReference type="EMBL" id="OWJ67577.1"/>
    </source>
</evidence>
<accession>A0A211ZR45</accession>
<feature type="transmembrane region" description="Helical" evidence="8">
    <location>
        <begin position="191"/>
        <end position="213"/>
    </location>
</feature>
<keyword evidence="4" id="KW-0547">Nucleotide-binding</keyword>
<dbReference type="GO" id="GO:0005886">
    <property type="term" value="C:plasma membrane"/>
    <property type="evidence" value="ECO:0007669"/>
    <property type="project" value="UniProtKB-SubCell"/>
</dbReference>
<evidence type="ECO:0000256" key="4">
    <source>
        <dbReference type="ARBA" id="ARBA00022741"/>
    </source>
</evidence>
<dbReference type="Pfam" id="PF06472">
    <property type="entry name" value="ABC_membrane_2"/>
    <property type="match status" value="1"/>
</dbReference>
<dbReference type="EMBL" id="NHON01000012">
    <property type="protein sequence ID" value="OWJ67577.1"/>
    <property type="molecule type" value="Genomic_DNA"/>
</dbReference>
<evidence type="ECO:0000256" key="7">
    <source>
        <dbReference type="ARBA" id="ARBA00023136"/>
    </source>
</evidence>
<proteinExistence type="predicted"/>
<organism evidence="11 12">
    <name type="scientific">Inquilinus limosus</name>
    <dbReference type="NCBI Taxonomy" id="171674"/>
    <lineage>
        <taxon>Bacteria</taxon>
        <taxon>Pseudomonadati</taxon>
        <taxon>Pseudomonadota</taxon>
        <taxon>Alphaproteobacteria</taxon>
        <taxon>Rhodospirillales</taxon>
        <taxon>Rhodospirillaceae</taxon>
        <taxon>Inquilinus</taxon>
    </lineage>
</organism>
<dbReference type="SUPFAM" id="SSF52540">
    <property type="entry name" value="P-loop containing nucleoside triphosphate hydrolases"/>
    <property type="match status" value="1"/>
</dbReference>
<evidence type="ECO:0000259" key="9">
    <source>
        <dbReference type="PROSITE" id="PS50893"/>
    </source>
</evidence>
<keyword evidence="7 8" id="KW-0472">Membrane</keyword>
<dbReference type="PANTHER" id="PTHR11384">
    <property type="entry name" value="ATP-BINDING CASSETTE, SUB-FAMILY D MEMBER"/>
    <property type="match status" value="1"/>
</dbReference>
<dbReference type="Gene3D" id="1.20.1560.10">
    <property type="entry name" value="ABC transporter type 1, transmembrane domain"/>
    <property type="match status" value="1"/>
</dbReference>
<protein>
    <recommendedName>
        <fullName evidence="13">ABC transporter ATP-binding protein</fullName>
    </recommendedName>
</protein>
<dbReference type="RefSeq" id="WP_088150716.1">
    <property type="nucleotide sequence ID" value="NZ_NHON01000012.1"/>
</dbReference>
<dbReference type="PROSITE" id="PS00211">
    <property type="entry name" value="ABC_TRANSPORTER_1"/>
    <property type="match status" value="1"/>
</dbReference>
<evidence type="ECO:0000256" key="2">
    <source>
        <dbReference type="ARBA" id="ARBA00022448"/>
    </source>
</evidence>
<keyword evidence="6 8" id="KW-1133">Transmembrane helix</keyword>
<evidence type="ECO:0000256" key="8">
    <source>
        <dbReference type="SAM" id="Phobius"/>
    </source>
</evidence>
<keyword evidence="2" id="KW-0813">Transport</keyword>